<dbReference type="InterPro" id="IPR019587">
    <property type="entry name" value="Polyketide_cyclase/dehydratase"/>
</dbReference>
<evidence type="ECO:0000313" key="1">
    <source>
        <dbReference type="EMBL" id="ANE78166.1"/>
    </source>
</evidence>
<dbReference type="Gene3D" id="3.30.530.20">
    <property type="match status" value="1"/>
</dbReference>
<protein>
    <submittedName>
        <fullName evidence="1">Polyketide cyclase</fullName>
    </submittedName>
</protein>
<accession>A0A172UGD0</accession>
<dbReference type="RefSeq" id="WP_067990291.1">
    <property type="nucleotide sequence ID" value="NZ_JBFUXV010000046.1"/>
</dbReference>
<dbReference type="InterPro" id="IPR023393">
    <property type="entry name" value="START-like_dom_sf"/>
</dbReference>
<reference evidence="1 2" key="1">
    <citation type="submission" date="2016-05" db="EMBL/GenBank/DDBJ databases">
        <title>Complete genome sequence of a phthalic acid esters degrading Mycobacterium sp. YC-RL4.</title>
        <authorList>
            <person name="Ren L."/>
            <person name="Fan S."/>
            <person name="Ruth N."/>
            <person name="Jia Y."/>
            <person name="Wang J."/>
            <person name="Qiao C."/>
        </authorList>
    </citation>
    <scope>NUCLEOTIDE SEQUENCE [LARGE SCALE GENOMIC DNA]</scope>
    <source>
        <strain evidence="1 2">YC-RL4</strain>
    </source>
</reference>
<evidence type="ECO:0000313" key="2">
    <source>
        <dbReference type="Proteomes" id="UP000077143"/>
    </source>
</evidence>
<dbReference type="KEGG" id="madi:A7U43_01380"/>
<keyword evidence="2" id="KW-1185">Reference proteome</keyword>
<proteinExistence type="predicted"/>
<name>A0A172UGD0_9MYCO</name>
<sequence length="142" mass="15384">MRFGGSPRGYAIGMWTASRDVAAPADTVWQILTDLQAWPRWGLTVRKAELDGTALLLGATGRVWTPVGVRLPFVISEFDPGRTWGWDVAGVPATRHGVEHLDRGGCRVWMSAPVWAPVYLPVLQIAVQRIAEMAGSPPGPVA</sequence>
<gene>
    <name evidence="1" type="ORF">A7U43_01380</name>
</gene>
<dbReference type="Pfam" id="PF10604">
    <property type="entry name" value="Polyketide_cyc2"/>
    <property type="match status" value="1"/>
</dbReference>
<organism evidence="1 2">
    <name type="scientific">Mycobacterium adipatum</name>
    <dbReference type="NCBI Taxonomy" id="1682113"/>
    <lineage>
        <taxon>Bacteria</taxon>
        <taxon>Bacillati</taxon>
        <taxon>Actinomycetota</taxon>
        <taxon>Actinomycetes</taxon>
        <taxon>Mycobacteriales</taxon>
        <taxon>Mycobacteriaceae</taxon>
        <taxon>Mycobacterium</taxon>
    </lineage>
</organism>
<dbReference type="EMBL" id="CP015596">
    <property type="protein sequence ID" value="ANE78166.1"/>
    <property type="molecule type" value="Genomic_DNA"/>
</dbReference>
<dbReference type="AlphaFoldDB" id="A0A172UGD0"/>
<dbReference type="STRING" id="1682113.A7U43_01380"/>
<dbReference type="SUPFAM" id="SSF55961">
    <property type="entry name" value="Bet v1-like"/>
    <property type="match status" value="1"/>
</dbReference>
<dbReference type="Proteomes" id="UP000077143">
    <property type="component" value="Chromosome"/>
</dbReference>